<dbReference type="WBParaSite" id="PTRK_0000055800.1">
    <property type="protein sequence ID" value="PTRK_0000055800.1"/>
    <property type="gene ID" value="PTRK_0000055800"/>
</dbReference>
<dbReference type="Proteomes" id="UP000038045">
    <property type="component" value="Unplaced"/>
</dbReference>
<feature type="domain" description="DUF7584" evidence="2">
    <location>
        <begin position="51"/>
        <end position="155"/>
    </location>
</feature>
<organism evidence="3 4">
    <name type="scientific">Parastrongyloides trichosuri</name>
    <name type="common">Possum-specific nematode worm</name>
    <dbReference type="NCBI Taxonomy" id="131310"/>
    <lineage>
        <taxon>Eukaryota</taxon>
        <taxon>Metazoa</taxon>
        <taxon>Ecdysozoa</taxon>
        <taxon>Nematoda</taxon>
        <taxon>Chromadorea</taxon>
        <taxon>Rhabditida</taxon>
        <taxon>Tylenchina</taxon>
        <taxon>Panagrolaimomorpha</taxon>
        <taxon>Strongyloidoidea</taxon>
        <taxon>Strongyloididae</taxon>
        <taxon>Parastrongyloides</taxon>
    </lineage>
</organism>
<keyword evidence="3" id="KW-1185">Reference proteome</keyword>
<accession>A0A0N4Z1E0</accession>
<dbReference type="Pfam" id="PF24488">
    <property type="entry name" value="DUF7584"/>
    <property type="match status" value="1"/>
</dbReference>
<dbReference type="InterPro" id="IPR056005">
    <property type="entry name" value="DUF7583"/>
</dbReference>
<reference evidence="4" key="1">
    <citation type="submission" date="2017-02" db="UniProtKB">
        <authorList>
            <consortium name="WormBaseParasite"/>
        </authorList>
    </citation>
    <scope>IDENTIFICATION</scope>
</reference>
<dbReference type="STRING" id="131310.A0A0N4Z1E0"/>
<dbReference type="Pfam" id="PF24486">
    <property type="entry name" value="DUF7583"/>
    <property type="match status" value="1"/>
</dbReference>
<evidence type="ECO:0000313" key="4">
    <source>
        <dbReference type="WBParaSite" id="PTRK_0000055800.1"/>
    </source>
</evidence>
<evidence type="ECO:0000259" key="1">
    <source>
        <dbReference type="Pfam" id="PF24486"/>
    </source>
</evidence>
<feature type="domain" description="DUF7583" evidence="1">
    <location>
        <begin position="156"/>
        <end position="248"/>
    </location>
</feature>
<proteinExistence type="predicted"/>
<name>A0A0N4Z1E0_PARTI</name>
<sequence>DRNGKLSVVESIEIKDMESKKIYYFFNEKKVYENTEILTPCGISEVYDIPPYIKIDGYELVEASENNKIKMINKIKSDETKYFFKLEERNIKDFYLGEKVLIRKMIYRNGQAEIKDDKVIEASNISVTGHEILEISYKSLFRSRSYKDVKEIIFFGPVEKETTLEKKTVEISAMDTSYQPSCSFSEFDYAYLYQMKTDNDEIKMESLATDGAVFRDFTRSGDLVKYKSGDVDKMDWVCIYKTPNGKILCERLVNKCIGHFYQELIESL</sequence>
<dbReference type="InterPro" id="IPR056006">
    <property type="entry name" value="DUF7584"/>
</dbReference>
<evidence type="ECO:0000313" key="3">
    <source>
        <dbReference type="Proteomes" id="UP000038045"/>
    </source>
</evidence>
<protein>
    <submittedName>
        <fullName evidence="4">Peptidase_S9_N domain-containing protein</fullName>
    </submittedName>
</protein>
<evidence type="ECO:0000259" key="2">
    <source>
        <dbReference type="Pfam" id="PF24488"/>
    </source>
</evidence>
<dbReference type="AlphaFoldDB" id="A0A0N4Z1E0"/>